<evidence type="ECO:0000313" key="1">
    <source>
        <dbReference type="EMBL" id="KAF2153816.1"/>
    </source>
</evidence>
<keyword evidence="2" id="KW-1185">Reference proteome</keyword>
<name>A0A9P4J3G6_9PEZI</name>
<accession>A0A9P4J3G6</accession>
<proteinExistence type="predicted"/>
<reference evidence="1" key="1">
    <citation type="journal article" date="2020" name="Stud. Mycol.">
        <title>101 Dothideomycetes genomes: a test case for predicting lifestyles and emergence of pathogens.</title>
        <authorList>
            <person name="Haridas S."/>
            <person name="Albert R."/>
            <person name="Binder M."/>
            <person name="Bloem J."/>
            <person name="Labutti K."/>
            <person name="Salamov A."/>
            <person name="Andreopoulos B."/>
            <person name="Baker S."/>
            <person name="Barry K."/>
            <person name="Bills G."/>
            <person name="Bluhm B."/>
            <person name="Cannon C."/>
            <person name="Castanera R."/>
            <person name="Culley D."/>
            <person name="Daum C."/>
            <person name="Ezra D."/>
            <person name="Gonzalez J."/>
            <person name="Henrissat B."/>
            <person name="Kuo A."/>
            <person name="Liang C."/>
            <person name="Lipzen A."/>
            <person name="Lutzoni F."/>
            <person name="Magnuson J."/>
            <person name="Mondo S."/>
            <person name="Nolan M."/>
            <person name="Ohm R."/>
            <person name="Pangilinan J."/>
            <person name="Park H.-J."/>
            <person name="Ramirez L."/>
            <person name="Alfaro M."/>
            <person name="Sun H."/>
            <person name="Tritt A."/>
            <person name="Yoshinaga Y."/>
            <person name="Zwiers L.-H."/>
            <person name="Turgeon B."/>
            <person name="Goodwin S."/>
            <person name="Spatafora J."/>
            <person name="Crous P."/>
            <person name="Grigoriev I."/>
        </authorList>
    </citation>
    <scope>NUCLEOTIDE SEQUENCE</scope>
    <source>
        <strain evidence="1">CBS 260.36</strain>
    </source>
</reference>
<dbReference type="AlphaFoldDB" id="A0A9P4J3G6"/>
<sequence length="285" mass="32179">MAVQNWALVELNRILDPWRLPDRHLQPGSHLNNGETHYKVRLADALSVLRFSELMKWLAEPTGTQGPENQSLYTIDTTGSHTTAEHVAEAVGKLAACPGLSPSIALIWLWATANEVWNCHPKTGLREKAAFFESLDVRSGLRHILLKGLYNLDKRAEALETLQARRGEWRERHLFRHLVSSWGPFYIQTPFVISLTSFRAMAWWAVIGIAAACHGQAQVRRREHAEIEYEPHPDSVLADTMNGTAVSTENFLRVVEDHWSNNELIDSHRPTLTVRLAPGFLPTSS</sequence>
<protein>
    <submittedName>
        <fullName evidence="1">Uncharacterized protein</fullName>
    </submittedName>
</protein>
<dbReference type="Proteomes" id="UP000799439">
    <property type="component" value="Unassembled WGS sequence"/>
</dbReference>
<dbReference type="EMBL" id="ML996084">
    <property type="protein sequence ID" value="KAF2153816.1"/>
    <property type="molecule type" value="Genomic_DNA"/>
</dbReference>
<evidence type="ECO:0000313" key="2">
    <source>
        <dbReference type="Proteomes" id="UP000799439"/>
    </source>
</evidence>
<gene>
    <name evidence="1" type="ORF">K461DRAFT_292525</name>
</gene>
<organism evidence="1 2">
    <name type="scientific">Myriangium duriaei CBS 260.36</name>
    <dbReference type="NCBI Taxonomy" id="1168546"/>
    <lineage>
        <taxon>Eukaryota</taxon>
        <taxon>Fungi</taxon>
        <taxon>Dikarya</taxon>
        <taxon>Ascomycota</taxon>
        <taxon>Pezizomycotina</taxon>
        <taxon>Dothideomycetes</taxon>
        <taxon>Dothideomycetidae</taxon>
        <taxon>Myriangiales</taxon>
        <taxon>Myriangiaceae</taxon>
        <taxon>Myriangium</taxon>
    </lineage>
</organism>
<comment type="caution">
    <text evidence="1">The sequence shown here is derived from an EMBL/GenBank/DDBJ whole genome shotgun (WGS) entry which is preliminary data.</text>
</comment>